<dbReference type="EMBL" id="AUZY01013096">
    <property type="protein sequence ID" value="EQD26665.1"/>
    <property type="molecule type" value="Genomic_DNA"/>
</dbReference>
<evidence type="ECO:0000256" key="1">
    <source>
        <dbReference type="ARBA" id="ARBA00001936"/>
    </source>
</evidence>
<dbReference type="Gene3D" id="3.90.1860.10">
    <property type="entry name" value="tRNA-splicing ligase RtcB"/>
    <property type="match status" value="1"/>
</dbReference>
<dbReference type="GO" id="GO:0046872">
    <property type="term" value="F:metal ion binding"/>
    <property type="evidence" value="ECO:0007669"/>
    <property type="project" value="UniProtKB-KW"/>
</dbReference>
<comment type="catalytic activity">
    <reaction evidence="8">
        <text>a 3'-end 3'-phospho-ribonucleotide-RNA + a 5'-end dephospho-ribonucleoside-RNA + GTP = a ribonucleotidyl-ribonucleotide-RNA + GMP + diphosphate</text>
        <dbReference type="Rhea" id="RHEA:68076"/>
        <dbReference type="Rhea" id="RHEA-COMP:10463"/>
        <dbReference type="Rhea" id="RHEA-COMP:13936"/>
        <dbReference type="Rhea" id="RHEA-COMP:17355"/>
        <dbReference type="ChEBI" id="CHEBI:33019"/>
        <dbReference type="ChEBI" id="CHEBI:37565"/>
        <dbReference type="ChEBI" id="CHEBI:58115"/>
        <dbReference type="ChEBI" id="CHEBI:83062"/>
        <dbReference type="ChEBI" id="CHEBI:138284"/>
        <dbReference type="ChEBI" id="CHEBI:173118"/>
        <dbReference type="EC" id="6.5.1.8"/>
    </reaction>
</comment>
<evidence type="ECO:0000256" key="3">
    <source>
        <dbReference type="ARBA" id="ARBA00022598"/>
    </source>
</evidence>
<accession>T0ZA66</accession>
<protein>
    <recommendedName>
        <fullName evidence="2">3'-phosphate/5'-hydroxy nucleic acid ligase</fullName>
        <ecNumber evidence="2">6.5.1.8</ecNumber>
    </recommendedName>
</protein>
<dbReference type="PROSITE" id="PS01288">
    <property type="entry name" value="UPF0027"/>
    <property type="match status" value="1"/>
</dbReference>
<evidence type="ECO:0000256" key="8">
    <source>
        <dbReference type="ARBA" id="ARBA00047746"/>
    </source>
</evidence>
<comment type="cofactor">
    <cofactor evidence="1">
        <name>Mn(2+)</name>
        <dbReference type="ChEBI" id="CHEBI:29035"/>
    </cofactor>
</comment>
<dbReference type="GO" id="GO:0170057">
    <property type="term" value="F:RNA ligase (GTP) activity"/>
    <property type="evidence" value="ECO:0007669"/>
    <property type="project" value="UniProtKB-EC"/>
</dbReference>
<name>T0ZA66_9ZZZZ</name>
<dbReference type="Pfam" id="PF01139">
    <property type="entry name" value="RtcB"/>
    <property type="match status" value="1"/>
</dbReference>
<dbReference type="PANTHER" id="PTHR11118">
    <property type="entry name" value="RNA-SPLICING LIGASE RTCB HOMOLOG"/>
    <property type="match status" value="1"/>
</dbReference>
<dbReference type="InterPro" id="IPR001233">
    <property type="entry name" value="RtcB"/>
</dbReference>
<keyword evidence="6" id="KW-0342">GTP-binding</keyword>
<evidence type="ECO:0000313" key="9">
    <source>
        <dbReference type="EMBL" id="EQD26665.1"/>
    </source>
</evidence>
<reference evidence="9" key="2">
    <citation type="journal article" date="2014" name="ISME J.">
        <title>Microbial stratification in low pH oxic and suboxic macroscopic growths along an acid mine drainage.</title>
        <authorList>
            <person name="Mendez-Garcia C."/>
            <person name="Mesa V."/>
            <person name="Sprenger R.R."/>
            <person name="Richter M."/>
            <person name="Diez M.S."/>
            <person name="Solano J."/>
            <person name="Bargiela R."/>
            <person name="Golyshina O.V."/>
            <person name="Manteca A."/>
            <person name="Ramos J.L."/>
            <person name="Gallego J.R."/>
            <person name="Llorente I."/>
            <person name="Martins Dos Santos V.A."/>
            <person name="Jensen O.N."/>
            <person name="Pelaez A.I."/>
            <person name="Sanchez J."/>
            <person name="Ferrer M."/>
        </authorList>
    </citation>
    <scope>NUCLEOTIDE SEQUENCE</scope>
</reference>
<sequence length="288" mass="30908">MPHPSRVIPVERLDDWRYRVPRGTVPGMWVEGMLFSTPRLSEVSRADGCLEQLANVATLPGILGASYAMPDIHFGYGFPVGGVAAFDLTEGVVSPGGIGYDINCGVRLLKTDLSGEEIRPRLKDLARTLARAVPSGVGSKGGLRLAGRELDPVLEGGARWAVSSGYGWEEDLLLQEEGGNLPGAVAARVSERAHERGSRQLGTLGSGNHFLEVQEVQEVFHPDAAKAFGLAPGQVVIMLHTGSRGLGHQVATDYIQRFDELRLAQGTTLIDRQLSCARADSAEARAYL</sequence>
<dbReference type="SUPFAM" id="SSF103365">
    <property type="entry name" value="Hypothetical protein PH1602"/>
    <property type="match status" value="1"/>
</dbReference>
<keyword evidence="4" id="KW-0479">Metal-binding</keyword>
<comment type="caution">
    <text evidence="9">The sequence shown here is derived from an EMBL/GenBank/DDBJ whole genome shotgun (WGS) entry which is preliminary data.</text>
</comment>
<dbReference type="GO" id="GO:0003972">
    <property type="term" value="F:RNA ligase (ATP) activity"/>
    <property type="evidence" value="ECO:0007669"/>
    <property type="project" value="TreeGrafter"/>
</dbReference>
<evidence type="ECO:0000256" key="6">
    <source>
        <dbReference type="ARBA" id="ARBA00023134"/>
    </source>
</evidence>
<evidence type="ECO:0000256" key="5">
    <source>
        <dbReference type="ARBA" id="ARBA00022741"/>
    </source>
</evidence>
<evidence type="ECO:0000256" key="2">
    <source>
        <dbReference type="ARBA" id="ARBA00012726"/>
    </source>
</evidence>
<feature type="non-terminal residue" evidence="9">
    <location>
        <position position="288"/>
    </location>
</feature>
<dbReference type="EC" id="6.5.1.8" evidence="2"/>
<dbReference type="GO" id="GO:0006396">
    <property type="term" value="P:RNA processing"/>
    <property type="evidence" value="ECO:0007669"/>
    <property type="project" value="InterPro"/>
</dbReference>
<organism evidence="9">
    <name type="scientific">mine drainage metagenome</name>
    <dbReference type="NCBI Taxonomy" id="410659"/>
    <lineage>
        <taxon>unclassified sequences</taxon>
        <taxon>metagenomes</taxon>
        <taxon>ecological metagenomes</taxon>
    </lineage>
</organism>
<reference evidence="9" key="1">
    <citation type="submission" date="2013-08" db="EMBL/GenBank/DDBJ databases">
        <authorList>
            <person name="Mendez C."/>
            <person name="Richter M."/>
            <person name="Ferrer M."/>
            <person name="Sanchez J."/>
        </authorList>
    </citation>
    <scope>NUCLEOTIDE SEQUENCE</scope>
</reference>
<proteinExistence type="predicted"/>
<dbReference type="InterPro" id="IPR036025">
    <property type="entry name" value="RtcB-like_sf"/>
</dbReference>
<keyword evidence="7" id="KW-0464">Manganese</keyword>
<dbReference type="AlphaFoldDB" id="T0ZA66"/>
<keyword evidence="3" id="KW-0436">Ligase</keyword>
<dbReference type="PANTHER" id="PTHR11118:SF1">
    <property type="entry name" value="RNA-SPLICING LIGASE RTCB HOMOLOG"/>
    <property type="match status" value="1"/>
</dbReference>
<evidence type="ECO:0000256" key="4">
    <source>
        <dbReference type="ARBA" id="ARBA00022723"/>
    </source>
</evidence>
<evidence type="ECO:0000256" key="7">
    <source>
        <dbReference type="ARBA" id="ARBA00023211"/>
    </source>
</evidence>
<gene>
    <name evidence="9" type="ORF">B1B_19502</name>
</gene>
<dbReference type="GO" id="GO:0005525">
    <property type="term" value="F:GTP binding"/>
    <property type="evidence" value="ECO:0007669"/>
    <property type="project" value="UniProtKB-KW"/>
</dbReference>
<keyword evidence="5" id="KW-0547">Nucleotide-binding</keyword>